<evidence type="ECO:0000313" key="8">
    <source>
        <dbReference type="Proteomes" id="UP000321562"/>
    </source>
</evidence>
<feature type="transmembrane region" description="Helical" evidence="5">
    <location>
        <begin position="259"/>
        <end position="280"/>
    </location>
</feature>
<comment type="subcellular location">
    <subcellularLocation>
        <location evidence="1">Membrane</location>
        <topology evidence="1">Multi-pass membrane protein</topology>
    </subcellularLocation>
</comment>
<protein>
    <submittedName>
        <fullName evidence="7">MFS transporter</fullName>
    </submittedName>
</protein>
<evidence type="ECO:0000256" key="5">
    <source>
        <dbReference type="SAM" id="Phobius"/>
    </source>
</evidence>
<dbReference type="Proteomes" id="UP000321562">
    <property type="component" value="Unassembled WGS sequence"/>
</dbReference>
<dbReference type="RefSeq" id="WP_147098042.1">
    <property type="nucleotide sequence ID" value="NZ_JBHUFH010000011.1"/>
</dbReference>
<dbReference type="CDD" id="cd17393">
    <property type="entry name" value="MFS_MosC_like"/>
    <property type="match status" value="1"/>
</dbReference>
<dbReference type="InterPro" id="IPR011701">
    <property type="entry name" value="MFS"/>
</dbReference>
<feature type="transmembrane region" description="Helical" evidence="5">
    <location>
        <begin position="292"/>
        <end position="325"/>
    </location>
</feature>
<evidence type="ECO:0000313" key="7">
    <source>
        <dbReference type="EMBL" id="TXB69333.1"/>
    </source>
</evidence>
<dbReference type="PANTHER" id="PTHR23514:SF13">
    <property type="entry name" value="INNER MEMBRANE PROTEIN YBJJ"/>
    <property type="match status" value="1"/>
</dbReference>
<keyword evidence="3 5" id="KW-1133">Transmembrane helix</keyword>
<reference evidence="7 8" key="1">
    <citation type="submission" date="2019-08" db="EMBL/GenBank/DDBJ databases">
        <authorList>
            <person name="Ye J."/>
        </authorList>
    </citation>
    <scope>NUCLEOTIDE SEQUENCE [LARGE SCALE GENOMIC DNA]</scope>
    <source>
        <strain evidence="7 8">TK008</strain>
    </source>
</reference>
<feature type="transmembrane region" description="Helical" evidence="5">
    <location>
        <begin position="345"/>
        <end position="368"/>
    </location>
</feature>
<accession>A0A5C6S4K2</accession>
<feature type="transmembrane region" description="Helical" evidence="5">
    <location>
        <begin position="172"/>
        <end position="193"/>
    </location>
</feature>
<evidence type="ECO:0000256" key="4">
    <source>
        <dbReference type="ARBA" id="ARBA00023136"/>
    </source>
</evidence>
<dbReference type="Pfam" id="PF07690">
    <property type="entry name" value="MFS_1"/>
    <property type="match status" value="1"/>
</dbReference>
<dbReference type="GO" id="GO:0022857">
    <property type="term" value="F:transmembrane transporter activity"/>
    <property type="evidence" value="ECO:0007669"/>
    <property type="project" value="InterPro"/>
</dbReference>
<dbReference type="OrthoDB" id="9810941at2"/>
<dbReference type="SUPFAM" id="SSF103473">
    <property type="entry name" value="MFS general substrate transporter"/>
    <property type="match status" value="1"/>
</dbReference>
<comment type="caution">
    <text evidence="7">The sequence shown here is derived from an EMBL/GenBank/DDBJ whole genome shotgun (WGS) entry which is preliminary data.</text>
</comment>
<keyword evidence="8" id="KW-1185">Reference proteome</keyword>
<keyword evidence="4 5" id="KW-0472">Membrane</keyword>
<sequence>MSEIAANPKVHRGALWADAGWRAVTAAFTLNGLLFGVWASRVPGFKESFALSEATLGFLLLALAGGAIVSFPLAGGLSERLGASRMTVICAIIYCPALIGLALAPTPLMLGIALFIFGALHGSMDVAMNGWGARVENRMGRATMSIFHAMFSLGAGVGAASGYVAVRMGLAPISHFAITAVLGGVIALAMMIPAQEPRPAVLSATGATAAKTRLFALPTGRLALVGLVAFAISMGEGAMADWSAVFLARLPEVSEAQAALGYAAFSLMMVLTRMSGGFFIERLGPVRVTRLSGLIAAFGLSVVIATGNLVVALFGFALIGIGYAVVMPLVFSRAANDPDMAPGPAIASVATVGYGGMLLGPPVVGFVAQLTGLPVSFAMLAGLALCAVALAPVLRVGAR</sequence>
<dbReference type="AlphaFoldDB" id="A0A5C6S4K2"/>
<feature type="domain" description="Major facilitator superfamily (MFS) profile" evidence="6">
    <location>
        <begin position="20"/>
        <end position="399"/>
    </location>
</feature>
<dbReference type="EMBL" id="VOPL01000003">
    <property type="protein sequence ID" value="TXB69333.1"/>
    <property type="molecule type" value="Genomic_DNA"/>
</dbReference>
<dbReference type="InterPro" id="IPR036259">
    <property type="entry name" value="MFS_trans_sf"/>
</dbReference>
<evidence type="ECO:0000256" key="3">
    <source>
        <dbReference type="ARBA" id="ARBA00022989"/>
    </source>
</evidence>
<dbReference type="InterPro" id="IPR051788">
    <property type="entry name" value="MFS_Transporter"/>
</dbReference>
<evidence type="ECO:0000256" key="2">
    <source>
        <dbReference type="ARBA" id="ARBA00022692"/>
    </source>
</evidence>
<feature type="transmembrane region" description="Helical" evidence="5">
    <location>
        <begin position="145"/>
        <end position="166"/>
    </location>
</feature>
<feature type="transmembrane region" description="Helical" evidence="5">
    <location>
        <begin position="21"/>
        <end position="39"/>
    </location>
</feature>
<dbReference type="Gene3D" id="1.20.1250.20">
    <property type="entry name" value="MFS general substrate transporter like domains"/>
    <property type="match status" value="2"/>
</dbReference>
<proteinExistence type="predicted"/>
<feature type="transmembrane region" description="Helical" evidence="5">
    <location>
        <begin position="54"/>
        <end position="74"/>
    </location>
</feature>
<gene>
    <name evidence="7" type="ORF">FQV27_10295</name>
</gene>
<keyword evidence="2 5" id="KW-0812">Transmembrane</keyword>
<dbReference type="GO" id="GO:0016020">
    <property type="term" value="C:membrane"/>
    <property type="evidence" value="ECO:0007669"/>
    <property type="project" value="UniProtKB-SubCell"/>
</dbReference>
<feature type="transmembrane region" description="Helical" evidence="5">
    <location>
        <begin position="375"/>
        <end position="394"/>
    </location>
</feature>
<evidence type="ECO:0000256" key="1">
    <source>
        <dbReference type="ARBA" id="ARBA00004141"/>
    </source>
</evidence>
<dbReference type="InterPro" id="IPR020846">
    <property type="entry name" value="MFS_dom"/>
</dbReference>
<name>A0A5C6S4K2_9RHOB</name>
<organism evidence="7 8">
    <name type="scientific">Paracoccus aurantiacus</name>
    <dbReference type="NCBI Taxonomy" id="2599412"/>
    <lineage>
        <taxon>Bacteria</taxon>
        <taxon>Pseudomonadati</taxon>
        <taxon>Pseudomonadota</taxon>
        <taxon>Alphaproteobacteria</taxon>
        <taxon>Rhodobacterales</taxon>
        <taxon>Paracoccaceae</taxon>
        <taxon>Paracoccus</taxon>
    </lineage>
</organism>
<feature type="transmembrane region" description="Helical" evidence="5">
    <location>
        <begin position="214"/>
        <end position="239"/>
    </location>
</feature>
<dbReference type="PANTHER" id="PTHR23514">
    <property type="entry name" value="BYPASS OF STOP CODON PROTEIN 6"/>
    <property type="match status" value="1"/>
</dbReference>
<evidence type="ECO:0000259" key="6">
    <source>
        <dbReference type="PROSITE" id="PS50850"/>
    </source>
</evidence>
<dbReference type="PROSITE" id="PS50850">
    <property type="entry name" value="MFS"/>
    <property type="match status" value="1"/>
</dbReference>